<dbReference type="GO" id="GO:0016740">
    <property type="term" value="F:transferase activity"/>
    <property type="evidence" value="ECO:0007669"/>
    <property type="project" value="UniProtKB-KW"/>
</dbReference>
<protein>
    <submittedName>
        <fullName evidence="2">Acetyltransferase/hydrolase</fullName>
    </submittedName>
</protein>
<dbReference type="InterPro" id="IPR029058">
    <property type="entry name" value="AB_hydrolase_fold"/>
</dbReference>
<dbReference type="KEGG" id="afy:BW247_10045"/>
<dbReference type="STRING" id="1765967.BW247_10045"/>
<dbReference type="InterPro" id="IPR000073">
    <property type="entry name" value="AB_hydrolase_1"/>
</dbReference>
<dbReference type="PANTHER" id="PTHR37946:SF1">
    <property type="entry name" value="SLL1969 PROTEIN"/>
    <property type="match status" value="1"/>
</dbReference>
<accession>A0A1P8UHR4</accession>
<dbReference type="Gene3D" id="3.40.50.1820">
    <property type="entry name" value="alpha/beta hydrolase"/>
    <property type="match status" value="1"/>
</dbReference>
<keyword evidence="2" id="KW-0808">Transferase</keyword>
<dbReference type="SUPFAM" id="SSF53474">
    <property type="entry name" value="alpha/beta-Hydrolases"/>
    <property type="match status" value="1"/>
</dbReference>
<gene>
    <name evidence="2" type="ORF">BW247_10045</name>
</gene>
<dbReference type="GO" id="GO:0016787">
    <property type="term" value="F:hydrolase activity"/>
    <property type="evidence" value="ECO:0007669"/>
    <property type="project" value="UniProtKB-KW"/>
</dbReference>
<reference evidence="2 3" key="1">
    <citation type="submission" date="2017-01" db="EMBL/GenBank/DDBJ databases">
        <title>Draft sequence of Acidihalobacter ferrooxidans strain DSM 14175 (strain V8).</title>
        <authorList>
            <person name="Khaleque H.N."/>
            <person name="Ramsay J.P."/>
            <person name="Murphy R.J.T."/>
            <person name="Kaksonen A.H."/>
            <person name="Boxall N.J."/>
            <person name="Watkin E.L.J."/>
        </authorList>
    </citation>
    <scope>NUCLEOTIDE SEQUENCE [LARGE SCALE GENOMIC DNA]</scope>
    <source>
        <strain evidence="2 3">V8</strain>
    </source>
</reference>
<dbReference type="AlphaFoldDB" id="A0A1P8UHR4"/>
<dbReference type="Pfam" id="PF12697">
    <property type="entry name" value="Abhydrolase_6"/>
    <property type="match status" value="1"/>
</dbReference>
<evidence type="ECO:0000313" key="3">
    <source>
        <dbReference type="Proteomes" id="UP000243807"/>
    </source>
</evidence>
<proteinExistence type="predicted"/>
<evidence type="ECO:0000259" key="1">
    <source>
        <dbReference type="Pfam" id="PF12697"/>
    </source>
</evidence>
<dbReference type="EMBL" id="CP019434">
    <property type="protein sequence ID" value="APZ43388.1"/>
    <property type="molecule type" value="Genomic_DNA"/>
</dbReference>
<sequence length="212" mass="22858">MREVVVTLHGLWMTGLEMTLLRRRLRACGYIVHPFAYRSLLRSPADNARRLARFVDGLDADVVHFVAHSLGGLVLLHLFEQAPLQRPGRAVMLGTPVLGSAAARHAVNNPLLRPVALGRSVQRGLLGGAPAWHGARELGMVAGTRGGMGMGRVFGAPLPPPHDGTVCVQETRAAWITAHLSVPYGHFGLLYAPPVAEAVCRFLRTGAFDGRE</sequence>
<dbReference type="OrthoDB" id="556502at2"/>
<name>A0A1P8UHR4_9GAMM</name>
<dbReference type="RefSeq" id="WP_076837029.1">
    <property type="nucleotide sequence ID" value="NZ_CP019434.1"/>
</dbReference>
<dbReference type="PANTHER" id="PTHR37946">
    <property type="entry name" value="SLL1969 PROTEIN"/>
    <property type="match status" value="1"/>
</dbReference>
<organism evidence="2 3">
    <name type="scientific">Acidihalobacter ferrooxydans</name>
    <dbReference type="NCBI Taxonomy" id="1765967"/>
    <lineage>
        <taxon>Bacteria</taxon>
        <taxon>Pseudomonadati</taxon>
        <taxon>Pseudomonadota</taxon>
        <taxon>Gammaproteobacteria</taxon>
        <taxon>Chromatiales</taxon>
        <taxon>Ectothiorhodospiraceae</taxon>
        <taxon>Acidihalobacter</taxon>
    </lineage>
</organism>
<feature type="domain" description="AB hydrolase-1" evidence="1">
    <location>
        <begin position="5"/>
        <end position="183"/>
    </location>
</feature>
<keyword evidence="2" id="KW-0378">Hydrolase</keyword>
<keyword evidence="3" id="KW-1185">Reference proteome</keyword>
<dbReference type="Proteomes" id="UP000243807">
    <property type="component" value="Chromosome"/>
</dbReference>
<evidence type="ECO:0000313" key="2">
    <source>
        <dbReference type="EMBL" id="APZ43388.1"/>
    </source>
</evidence>